<comment type="caution">
    <text evidence="1">The sequence shown here is derived from an EMBL/GenBank/DDBJ whole genome shotgun (WGS) entry which is preliminary data.</text>
</comment>
<evidence type="ECO:0000313" key="1">
    <source>
        <dbReference type="EMBL" id="GBM49504.1"/>
    </source>
</evidence>
<proteinExistence type="predicted"/>
<organism evidence="1 2">
    <name type="scientific">Araneus ventricosus</name>
    <name type="common">Orbweaver spider</name>
    <name type="synonym">Epeira ventricosa</name>
    <dbReference type="NCBI Taxonomy" id="182803"/>
    <lineage>
        <taxon>Eukaryota</taxon>
        <taxon>Metazoa</taxon>
        <taxon>Ecdysozoa</taxon>
        <taxon>Arthropoda</taxon>
        <taxon>Chelicerata</taxon>
        <taxon>Arachnida</taxon>
        <taxon>Araneae</taxon>
        <taxon>Araneomorphae</taxon>
        <taxon>Entelegynae</taxon>
        <taxon>Araneoidea</taxon>
        <taxon>Araneidae</taxon>
        <taxon>Araneus</taxon>
    </lineage>
</organism>
<feature type="non-terminal residue" evidence="1">
    <location>
        <position position="1"/>
    </location>
</feature>
<gene>
    <name evidence="1" type="ORF">AVEN_113288_1</name>
</gene>
<accession>A0A4Y2GBZ3</accession>
<keyword evidence="2" id="KW-1185">Reference proteome</keyword>
<dbReference type="AlphaFoldDB" id="A0A4Y2GBZ3"/>
<sequence>NSLAVDVNLRIRMDIAYSAKMSTIVQDHLQQFGAALRSDSCQALRKRSAGHRRITCPELIVVIEKSLGDMNDKIV</sequence>
<protein>
    <submittedName>
        <fullName evidence="1">Uncharacterized protein</fullName>
    </submittedName>
</protein>
<evidence type="ECO:0000313" key="2">
    <source>
        <dbReference type="Proteomes" id="UP000499080"/>
    </source>
</evidence>
<dbReference type="EMBL" id="BGPR01253474">
    <property type="protein sequence ID" value="GBM49504.1"/>
    <property type="molecule type" value="Genomic_DNA"/>
</dbReference>
<reference evidence="1 2" key="1">
    <citation type="journal article" date="2019" name="Sci. Rep.">
        <title>Orb-weaving spider Araneus ventricosus genome elucidates the spidroin gene catalogue.</title>
        <authorList>
            <person name="Kono N."/>
            <person name="Nakamura H."/>
            <person name="Ohtoshi R."/>
            <person name="Moran D.A.P."/>
            <person name="Shinohara A."/>
            <person name="Yoshida Y."/>
            <person name="Fujiwara M."/>
            <person name="Mori M."/>
            <person name="Tomita M."/>
            <person name="Arakawa K."/>
        </authorList>
    </citation>
    <scope>NUCLEOTIDE SEQUENCE [LARGE SCALE GENOMIC DNA]</scope>
</reference>
<dbReference type="Proteomes" id="UP000499080">
    <property type="component" value="Unassembled WGS sequence"/>
</dbReference>
<name>A0A4Y2GBZ3_ARAVE</name>